<comment type="catalytic activity">
    <reaction evidence="11 13">
        <text>N(6)-biotinyl-L-lysyl-[protein] + hydrogencarbonate + ATP = N(6)-carboxybiotinyl-L-lysyl-[protein] + ADP + phosphate + H(+)</text>
        <dbReference type="Rhea" id="RHEA:13501"/>
        <dbReference type="Rhea" id="RHEA-COMP:10505"/>
        <dbReference type="Rhea" id="RHEA-COMP:10506"/>
        <dbReference type="ChEBI" id="CHEBI:15378"/>
        <dbReference type="ChEBI" id="CHEBI:17544"/>
        <dbReference type="ChEBI" id="CHEBI:30616"/>
        <dbReference type="ChEBI" id="CHEBI:43474"/>
        <dbReference type="ChEBI" id="CHEBI:83144"/>
        <dbReference type="ChEBI" id="CHEBI:83145"/>
        <dbReference type="ChEBI" id="CHEBI:456216"/>
        <dbReference type="EC" id="6.3.4.14"/>
    </reaction>
</comment>
<dbReference type="SUPFAM" id="SSF56059">
    <property type="entry name" value="Glutathione synthetase ATP-binding domain-like"/>
    <property type="match status" value="1"/>
</dbReference>
<dbReference type="EC" id="6.3.4.14" evidence="4 13"/>
<keyword evidence="9" id="KW-0460">Magnesium</keyword>
<dbReference type="PROSITE" id="PS50975">
    <property type="entry name" value="ATP_GRASP"/>
    <property type="match status" value="1"/>
</dbReference>
<keyword evidence="7 12" id="KW-0547">Nucleotide-binding</keyword>
<keyword evidence="13" id="KW-0443">Lipid metabolism</keyword>
<keyword evidence="8 12" id="KW-0067">ATP-binding</keyword>
<dbReference type="Gene3D" id="3.30.470.20">
    <property type="entry name" value="ATP-grasp fold, B domain"/>
    <property type="match status" value="1"/>
</dbReference>
<dbReference type="FunFam" id="3.30.1490.20:FF:000003">
    <property type="entry name" value="acetyl-CoA carboxylase isoform X1"/>
    <property type="match status" value="1"/>
</dbReference>
<keyword evidence="5 13" id="KW-0436">Ligase</keyword>
<evidence type="ECO:0000256" key="10">
    <source>
        <dbReference type="ARBA" id="ARBA00023267"/>
    </source>
</evidence>
<dbReference type="InterPro" id="IPR011054">
    <property type="entry name" value="Rudment_hybrid_motif"/>
</dbReference>
<dbReference type="PROSITE" id="PS00866">
    <property type="entry name" value="CPSASE_1"/>
    <property type="match status" value="1"/>
</dbReference>
<feature type="domain" description="ATP-grasp" evidence="14">
    <location>
        <begin position="120"/>
        <end position="317"/>
    </location>
</feature>
<organism evidence="16 17">
    <name type="scientific">Candidatus Allofournierella pullistercoris</name>
    <dbReference type="NCBI Taxonomy" id="2838597"/>
    <lineage>
        <taxon>Bacteria</taxon>
        <taxon>Bacillati</taxon>
        <taxon>Bacillota</taxon>
        <taxon>Clostridia</taxon>
        <taxon>Eubacteriales</taxon>
        <taxon>Oscillospiraceae</taxon>
        <taxon>Allofournierella</taxon>
    </lineage>
</organism>
<evidence type="ECO:0000256" key="12">
    <source>
        <dbReference type="PROSITE-ProRule" id="PRU00409"/>
    </source>
</evidence>
<dbReference type="PANTHER" id="PTHR48095:SF2">
    <property type="entry name" value="BIOTIN CARBOXYLASE, CHLOROPLASTIC"/>
    <property type="match status" value="1"/>
</dbReference>
<dbReference type="InterPro" id="IPR004549">
    <property type="entry name" value="Acetyl_CoA_COase_biotin_COase"/>
</dbReference>
<evidence type="ECO:0000256" key="9">
    <source>
        <dbReference type="ARBA" id="ARBA00022842"/>
    </source>
</evidence>
<dbReference type="EMBL" id="JAHLFP010000043">
    <property type="protein sequence ID" value="MBU3806280.1"/>
    <property type="molecule type" value="Genomic_DNA"/>
</dbReference>
<dbReference type="Pfam" id="PF02786">
    <property type="entry name" value="CPSase_L_D2"/>
    <property type="match status" value="1"/>
</dbReference>
<evidence type="ECO:0000256" key="13">
    <source>
        <dbReference type="RuleBase" id="RU365063"/>
    </source>
</evidence>
<feature type="domain" description="Biotin carboxylation" evidence="15">
    <location>
        <begin position="1"/>
        <end position="446"/>
    </location>
</feature>
<comment type="function">
    <text evidence="1 13">This protein is a component of the acetyl coenzyme A carboxylase complex; first, biotin carboxylase catalyzes the carboxylation of the carrier protein and then the transcarboxylase transfers the carboxyl group to form malonyl-CoA.</text>
</comment>
<evidence type="ECO:0000256" key="7">
    <source>
        <dbReference type="ARBA" id="ARBA00022741"/>
    </source>
</evidence>
<dbReference type="Pfam" id="PF02785">
    <property type="entry name" value="Biotin_carb_C"/>
    <property type="match status" value="1"/>
</dbReference>
<dbReference type="InterPro" id="IPR011761">
    <property type="entry name" value="ATP-grasp"/>
</dbReference>
<dbReference type="GO" id="GO:0006633">
    <property type="term" value="P:fatty acid biosynthetic process"/>
    <property type="evidence" value="ECO:0007669"/>
    <property type="project" value="UniProtKB-KW"/>
</dbReference>
<dbReference type="PANTHER" id="PTHR48095">
    <property type="entry name" value="PYRUVATE CARBOXYLASE SUBUNIT A"/>
    <property type="match status" value="1"/>
</dbReference>
<dbReference type="AlphaFoldDB" id="A0A948T2R3"/>
<keyword evidence="13" id="KW-0275">Fatty acid biosynthesis</keyword>
<dbReference type="FunFam" id="3.40.50.20:FF:000010">
    <property type="entry name" value="Propionyl-CoA carboxylase subunit alpha"/>
    <property type="match status" value="1"/>
</dbReference>
<protein>
    <recommendedName>
        <fullName evidence="4 13">Biotin carboxylase</fullName>
        <ecNumber evidence="4 13">6.3.4.14</ecNumber>
    </recommendedName>
    <alternativeName>
        <fullName evidence="13">Acetyl-coenzyme A carboxylase biotin carboxylase subunit A</fullName>
    </alternativeName>
</protein>
<dbReference type="NCBIfam" id="TIGR00514">
    <property type="entry name" value="accC"/>
    <property type="match status" value="1"/>
</dbReference>
<dbReference type="PROSITE" id="PS50979">
    <property type="entry name" value="BC"/>
    <property type="match status" value="1"/>
</dbReference>
<dbReference type="NCBIfam" id="NF006367">
    <property type="entry name" value="PRK08591.1"/>
    <property type="match status" value="1"/>
</dbReference>
<dbReference type="GO" id="GO:0046872">
    <property type="term" value="F:metal ion binding"/>
    <property type="evidence" value="ECO:0007669"/>
    <property type="project" value="UniProtKB-KW"/>
</dbReference>
<dbReference type="SUPFAM" id="SSF51246">
    <property type="entry name" value="Rudiment single hybrid motif"/>
    <property type="match status" value="1"/>
</dbReference>
<accession>A0A948T2R3</accession>
<evidence type="ECO:0000256" key="1">
    <source>
        <dbReference type="ARBA" id="ARBA00003761"/>
    </source>
</evidence>
<evidence type="ECO:0000313" key="17">
    <source>
        <dbReference type="Proteomes" id="UP000713596"/>
    </source>
</evidence>
<name>A0A948T2R3_9FIRM</name>
<comment type="caution">
    <text evidence="16">The sequence shown here is derived from an EMBL/GenBank/DDBJ whole genome shotgun (WGS) entry which is preliminary data.</text>
</comment>
<dbReference type="InterPro" id="IPR005479">
    <property type="entry name" value="CPAse_ATP-bd"/>
</dbReference>
<evidence type="ECO:0000256" key="6">
    <source>
        <dbReference type="ARBA" id="ARBA00022723"/>
    </source>
</evidence>
<keyword evidence="6" id="KW-0479">Metal-binding</keyword>
<comment type="subunit">
    <text evidence="3 13">Acetyl-CoA carboxylase is a heterohexamer of biotin carboxyl carrier protein, biotin carboxylase and the two subunits of carboxyl transferase in a 2:2 complex.</text>
</comment>
<proteinExistence type="predicted"/>
<evidence type="ECO:0000313" key="16">
    <source>
        <dbReference type="EMBL" id="MBU3806280.1"/>
    </source>
</evidence>
<reference evidence="16" key="2">
    <citation type="submission" date="2021-04" db="EMBL/GenBank/DDBJ databases">
        <authorList>
            <person name="Gilroy R."/>
        </authorList>
    </citation>
    <scope>NUCLEOTIDE SEQUENCE</scope>
    <source>
        <strain evidence="16">B5_2728</strain>
    </source>
</reference>
<evidence type="ECO:0000259" key="14">
    <source>
        <dbReference type="PROSITE" id="PS50975"/>
    </source>
</evidence>
<evidence type="ECO:0000259" key="15">
    <source>
        <dbReference type="PROSITE" id="PS50979"/>
    </source>
</evidence>
<comment type="pathway">
    <text evidence="2 13">Lipid metabolism; malonyl-CoA biosynthesis; malonyl-CoA from acetyl-CoA: step 1/1.</text>
</comment>
<dbReference type="InterPro" id="IPR005481">
    <property type="entry name" value="BC-like_N"/>
</dbReference>
<keyword evidence="10 13" id="KW-0092">Biotin</keyword>
<keyword evidence="13" id="KW-0444">Lipid biosynthesis</keyword>
<dbReference type="InterPro" id="IPR016185">
    <property type="entry name" value="PreATP-grasp_dom_sf"/>
</dbReference>
<dbReference type="Proteomes" id="UP000713596">
    <property type="component" value="Unassembled WGS sequence"/>
</dbReference>
<evidence type="ECO:0000256" key="2">
    <source>
        <dbReference type="ARBA" id="ARBA00004956"/>
    </source>
</evidence>
<dbReference type="InterPro" id="IPR011764">
    <property type="entry name" value="Biotin_carboxylation_dom"/>
</dbReference>
<dbReference type="Pfam" id="PF00289">
    <property type="entry name" value="Biotin_carb_N"/>
    <property type="match status" value="1"/>
</dbReference>
<evidence type="ECO:0000256" key="3">
    <source>
        <dbReference type="ARBA" id="ARBA00011750"/>
    </source>
</evidence>
<dbReference type="PROSITE" id="PS00867">
    <property type="entry name" value="CPSASE_2"/>
    <property type="match status" value="1"/>
</dbReference>
<reference evidence="16" key="1">
    <citation type="journal article" date="2021" name="PeerJ">
        <title>Extensive microbial diversity within the chicken gut microbiome revealed by metagenomics and culture.</title>
        <authorList>
            <person name="Gilroy R."/>
            <person name="Ravi A."/>
            <person name="Getino M."/>
            <person name="Pursley I."/>
            <person name="Horton D.L."/>
            <person name="Alikhan N.F."/>
            <person name="Baker D."/>
            <person name="Gharbi K."/>
            <person name="Hall N."/>
            <person name="Watson M."/>
            <person name="Adriaenssens E.M."/>
            <person name="Foster-Nyarko E."/>
            <person name="Jarju S."/>
            <person name="Secka A."/>
            <person name="Antonio M."/>
            <person name="Oren A."/>
            <person name="Chaudhuri R.R."/>
            <person name="La Ragione R."/>
            <person name="Hildebrand F."/>
            <person name="Pallen M.J."/>
        </authorList>
    </citation>
    <scope>NUCLEOTIDE SEQUENCE</scope>
    <source>
        <strain evidence="16">B5_2728</strain>
    </source>
</reference>
<dbReference type="SUPFAM" id="SSF52440">
    <property type="entry name" value="PreATP-grasp domain"/>
    <property type="match status" value="1"/>
</dbReference>
<evidence type="ECO:0000256" key="4">
    <source>
        <dbReference type="ARBA" id="ARBA00013263"/>
    </source>
</evidence>
<dbReference type="InterPro" id="IPR051602">
    <property type="entry name" value="ACC_Biotin_Carboxylase"/>
</dbReference>
<sequence length="464" mass="50600">MLKRILVANRGEIAVRIIRTCHEMGIETVAVYSTADAQSLHVQLATMAICIGPAKAAQSYLNQTAILTAALETGCEAIHPGYGFLSENDEFAELCTRCGLKFIGPSADVIRQMGNKAAARSLMIQAGVPVVPGSQGILENAEQALEQAQQIGYPVLLKASAGGGGRGMRRVFAPEELASALAAAQAEAVACFGCGDMYLEKLILSPRHIEFQIMADQHGNVVHLGERDCTIQRKNQKLLEESPSRVLTPALRQAMGQAAVKAAQCCGYEGAGTVEFVLDAHGNYYFIEMNTRIQVEHPVTEMVTGRDLIREQLRIAAGLPLSFSQSDIQLQGHAIEVRINAEDPTKGFAPAPGRTEFLHLPGGCGVRVDSALYAGYELSPYYDSMVAKLIVHAPTRLLAIRRMRRVLEELIITGYPTGADLAHMILYHPDFLKGEYSTAFLEEHLEQLLEWLETGWLPKTQEES</sequence>
<dbReference type="SMART" id="SM00878">
    <property type="entry name" value="Biotin_carb_C"/>
    <property type="match status" value="1"/>
</dbReference>
<gene>
    <name evidence="16" type="primary">accC</name>
    <name evidence="16" type="ORF">H9882_05240</name>
</gene>
<evidence type="ECO:0000256" key="5">
    <source>
        <dbReference type="ARBA" id="ARBA00022598"/>
    </source>
</evidence>
<keyword evidence="13" id="KW-0276">Fatty acid metabolism</keyword>
<dbReference type="GO" id="GO:0004075">
    <property type="term" value="F:biotin carboxylase activity"/>
    <property type="evidence" value="ECO:0007669"/>
    <property type="project" value="UniProtKB-EC"/>
</dbReference>
<dbReference type="GO" id="GO:0005524">
    <property type="term" value="F:ATP binding"/>
    <property type="evidence" value="ECO:0007669"/>
    <property type="project" value="UniProtKB-UniRule"/>
</dbReference>
<evidence type="ECO:0000256" key="11">
    <source>
        <dbReference type="ARBA" id="ARBA00048600"/>
    </source>
</evidence>
<dbReference type="InterPro" id="IPR005482">
    <property type="entry name" value="Biotin_COase_C"/>
</dbReference>
<evidence type="ECO:0000256" key="8">
    <source>
        <dbReference type="ARBA" id="ARBA00022840"/>
    </source>
</evidence>